<dbReference type="EMBL" id="CALTRL010005918">
    <property type="protein sequence ID" value="CAH7687891.1"/>
    <property type="molecule type" value="Genomic_DNA"/>
</dbReference>
<protein>
    <submittedName>
        <fullName evidence="1">Expressed protein</fullName>
    </submittedName>
</protein>
<evidence type="ECO:0000313" key="1">
    <source>
        <dbReference type="EMBL" id="CAH7687891.1"/>
    </source>
</evidence>
<organism evidence="1 2">
    <name type="scientific">Phakopsora pachyrhizi</name>
    <name type="common">Asian soybean rust disease fungus</name>
    <dbReference type="NCBI Taxonomy" id="170000"/>
    <lineage>
        <taxon>Eukaryota</taxon>
        <taxon>Fungi</taxon>
        <taxon>Dikarya</taxon>
        <taxon>Basidiomycota</taxon>
        <taxon>Pucciniomycotina</taxon>
        <taxon>Pucciniomycetes</taxon>
        <taxon>Pucciniales</taxon>
        <taxon>Phakopsoraceae</taxon>
        <taxon>Phakopsora</taxon>
    </lineage>
</organism>
<gene>
    <name evidence="1" type="ORF">PPACK8108_LOCUS22750</name>
</gene>
<reference evidence="1" key="1">
    <citation type="submission" date="2022-06" db="EMBL/GenBank/DDBJ databases">
        <authorList>
            <consortium name="SYNGENTA / RWTH Aachen University"/>
        </authorList>
    </citation>
    <scope>NUCLEOTIDE SEQUENCE</scope>
</reference>
<dbReference type="Proteomes" id="UP001153365">
    <property type="component" value="Unassembled WGS sequence"/>
</dbReference>
<accession>A0AAV0BNF8</accession>
<comment type="caution">
    <text evidence="1">The sequence shown here is derived from an EMBL/GenBank/DDBJ whole genome shotgun (WGS) entry which is preliminary data.</text>
</comment>
<sequence>MLMVLSHLALGLLRSNPSILVSILLVSTSYLLYRSYNQNLMRLLPSRNLDSKNIVIFTTVEKLSRHGSRPNIIINLSGSTIEHNDLQLILLLRHSTKNPGIYLERCHSDSSDSVLEFIRRWINSPGQHQQPSRGSPHLTNVSRMEANNLAIDDRLDSIIFMSPISFGKVLLLVQSLLPHLIRLQARSIDQNRMTTRFIVATSTKTDSRRRLENSQRKLWNRLQIKLRSNHSPVSIILTRPRLLDLLWCCAEDVDRLDLVGGKLNVAFCVEKRKIEPEEHDDDDREEDLNEFLEVNQKALEECLSKS</sequence>
<proteinExistence type="predicted"/>
<evidence type="ECO:0000313" key="2">
    <source>
        <dbReference type="Proteomes" id="UP001153365"/>
    </source>
</evidence>
<keyword evidence="2" id="KW-1185">Reference proteome</keyword>
<dbReference type="AlphaFoldDB" id="A0AAV0BNF8"/>
<name>A0AAV0BNF8_PHAPC</name>